<evidence type="ECO:0000313" key="1">
    <source>
        <dbReference type="EMBL" id="KAG0415978.1"/>
    </source>
</evidence>
<organism evidence="1 2">
    <name type="scientific">Ixodes persulcatus</name>
    <name type="common">Taiga tick</name>
    <dbReference type="NCBI Taxonomy" id="34615"/>
    <lineage>
        <taxon>Eukaryota</taxon>
        <taxon>Metazoa</taxon>
        <taxon>Ecdysozoa</taxon>
        <taxon>Arthropoda</taxon>
        <taxon>Chelicerata</taxon>
        <taxon>Arachnida</taxon>
        <taxon>Acari</taxon>
        <taxon>Parasitiformes</taxon>
        <taxon>Ixodida</taxon>
        <taxon>Ixodoidea</taxon>
        <taxon>Ixodidae</taxon>
        <taxon>Ixodinae</taxon>
        <taxon>Ixodes</taxon>
    </lineage>
</organism>
<gene>
    <name evidence="1" type="ORF">HPB47_006854</name>
</gene>
<accession>A0AC60P912</accession>
<sequence>MPEEEELIKPWLDAERARSLVKSGFGLDGESFTELESYDDRNFRVRLAEGDPELARYPHGLVLKVTNWKESIQTEILESVCRMLAEVSKTITCQTPVRTKDGKFFVTDVFPIGGKDSPLRKECAVRLFSFLPGRTLHNKRLSPGCCVSWGSILGRFHRTLRELEFPALLRRCTPWSLFSVPELKPLVDTVLQHPEDRVLVRSVLKEFEEAQGQFRDLPRSILHGDLNEKNVLTGPEDDEVRAILDWGDVHGGPRLFDVAVMLTYVLIAPTADRSPWHNVALALAGYLEHSELERRDVALLKVLIASRLCQSLLLGLYTYQRDPGNDYVLYTQQGGWTALRQLWAASDEELADTWNSVLRERGFEPLPLRSSSWVGGCSVE</sequence>
<dbReference type="EMBL" id="JABSTQ010011001">
    <property type="protein sequence ID" value="KAG0415978.1"/>
    <property type="molecule type" value="Genomic_DNA"/>
</dbReference>
<reference evidence="1 2" key="1">
    <citation type="journal article" date="2020" name="Cell">
        <title>Large-Scale Comparative Analyses of Tick Genomes Elucidate Their Genetic Diversity and Vector Capacities.</title>
        <authorList>
            <consortium name="Tick Genome and Microbiome Consortium (TIGMIC)"/>
            <person name="Jia N."/>
            <person name="Wang J."/>
            <person name="Shi W."/>
            <person name="Du L."/>
            <person name="Sun Y."/>
            <person name="Zhan W."/>
            <person name="Jiang J.F."/>
            <person name="Wang Q."/>
            <person name="Zhang B."/>
            <person name="Ji P."/>
            <person name="Bell-Sakyi L."/>
            <person name="Cui X.M."/>
            <person name="Yuan T.T."/>
            <person name="Jiang B.G."/>
            <person name="Yang W.F."/>
            <person name="Lam T.T."/>
            <person name="Chang Q.C."/>
            <person name="Ding S.J."/>
            <person name="Wang X.J."/>
            <person name="Zhu J.G."/>
            <person name="Ruan X.D."/>
            <person name="Zhao L."/>
            <person name="Wei J.T."/>
            <person name="Ye R.Z."/>
            <person name="Que T.C."/>
            <person name="Du C.H."/>
            <person name="Zhou Y.H."/>
            <person name="Cheng J.X."/>
            <person name="Dai P.F."/>
            <person name="Guo W.B."/>
            <person name="Han X.H."/>
            <person name="Huang E.J."/>
            <person name="Li L.F."/>
            <person name="Wei W."/>
            <person name="Gao Y.C."/>
            <person name="Liu J.Z."/>
            <person name="Shao H.Z."/>
            <person name="Wang X."/>
            <person name="Wang C.C."/>
            <person name="Yang T.C."/>
            <person name="Huo Q.B."/>
            <person name="Li W."/>
            <person name="Chen H.Y."/>
            <person name="Chen S.E."/>
            <person name="Zhou L.G."/>
            <person name="Ni X.B."/>
            <person name="Tian J.H."/>
            <person name="Sheng Y."/>
            <person name="Liu T."/>
            <person name="Pan Y.S."/>
            <person name="Xia L.Y."/>
            <person name="Li J."/>
            <person name="Zhao F."/>
            <person name="Cao W.C."/>
        </authorList>
    </citation>
    <scope>NUCLEOTIDE SEQUENCE [LARGE SCALE GENOMIC DNA]</scope>
    <source>
        <strain evidence="1">Iper-2018</strain>
    </source>
</reference>
<proteinExistence type="predicted"/>
<dbReference type="Proteomes" id="UP000805193">
    <property type="component" value="Unassembled WGS sequence"/>
</dbReference>
<keyword evidence="2" id="KW-1185">Reference proteome</keyword>
<name>A0AC60P912_IXOPE</name>
<comment type="caution">
    <text evidence="1">The sequence shown here is derived from an EMBL/GenBank/DDBJ whole genome shotgun (WGS) entry which is preliminary data.</text>
</comment>
<protein>
    <submittedName>
        <fullName evidence="1">Uncharacterized protein</fullName>
    </submittedName>
</protein>
<evidence type="ECO:0000313" key="2">
    <source>
        <dbReference type="Proteomes" id="UP000805193"/>
    </source>
</evidence>